<dbReference type="InterPro" id="IPR005532">
    <property type="entry name" value="SUMF_dom"/>
</dbReference>
<keyword evidence="3" id="KW-1185">Reference proteome</keyword>
<dbReference type="Gene3D" id="3.90.1580.10">
    <property type="entry name" value="paralog of FGE (formylglycine-generating enzyme)"/>
    <property type="match status" value="1"/>
</dbReference>
<dbReference type="InterPro" id="IPR016187">
    <property type="entry name" value="CTDL_fold"/>
</dbReference>
<gene>
    <name evidence="2" type="ORF">SAMN05216261_2677</name>
</gene>
<accession>A0A1M6G9G7</accession>
<reference evidence="2 3" key="1">
    <citation type="submission" date="2016-11" db="EMBL/GenBank/DDBJ databases">
        <authorList>
            <person name="Jaros S."/>
            <person name="Januszkiewicz K."/>
            <person name="Wedrychowicz H."/>
        </authorList>
    </citation>
    <scope>NUCLEOTIDE SEQUENCE [LARGE SCALE GENOMIC DNA]</scope>
    <source>
        <strain evidence="2 3">CGMCC 1.12213</strain>
    </source>
</reference>
<feature type="domain" description="Sulfatase-modifying factor enzyme-like" evidence="1">
    <location>
        <begin position="33"/>
        <end position="196"/>
    </location>
</feature>
<proteinExistence type="predicted"/>
<dbReference type="InterPro" id="IPR042095">
    <property type="entry name" value="SUMF_sf"/>
</dbReference>
<name>A0A1M6G9G7_9FLAO</name>
<organism evidence="2 3">
    <name type="scientific">Algibacter luteus</name>
    <dbReference type="NCBI Taxonomy" id="1178825"/>
    <lineage>
        <taxon>Bacteria</taxon>
        <taxon>Pseudomonadati</taxon>
        <taxon>Bacteroidota</taxon>
        <taxon>Flavobacteriia</taxon>
        <taxon>Flavobacteriales</taxon>
        <taxon>Flavobacteriaceae</taxon>
        <taxon>Algibacter</taxon>
    </lineage>
</organism>
<dbReference type="RefSeq" id="WP_019387872.1">
    <property type="nucleotide sequence ID" value="NZ_ALIH01000008.1"/>
</dbReference>
<dbReference type="Pfam" id="PF03781">
    <property type="entry name" value="FGE-sulfatase"/>
    <property type="match status" value="1"/>
</dbReference>
<dbReference type="OrthoDB" id="979507at2"/>
<dbReference type="eggNOG" id="COG1262">
    <property type="taxonomic scope" value="Bacteria"/>
</dbReference>
<dbReference type="EMBL" id="FQYK01000007">
    <property type="protein sequence ID" value="SHJ06487.1"/>
    <property type="molecule type" value="Genomic_DNA"/>
</dbReference>
<protein>
    <submittedName>
        <fullName evidence="2">Sulfatase-modifying factor enzyme 1</fullName>
    </submittedName>
</protein>
<evidence type="ECO:0000259" key="1">
    <source>
        <dbReference type="Pfam" id="PF03781"/>
    </source>
</evidence>
<dbReference type="Proteomes" id="UP000184396">
    <property type="component" value="Unassembled WGS sequence"/>
</dbReference>
<dbReference type="AlphaFoldDB" id="A0A1M6G9G7"/>
<dbReference type="STRING" id="1178825.SAMN05216261_2677"/>
<evidence type="ECO:0000313" key="2">
    <source>
        <dbReference type="EMBL" id="SHJ06487.1"/>
    </source>
</evidence>
<dbReference type="SUPFAM" id="SSF56436">
    <property type="entry name" value="C-type lectin-like"/>
    <property type="match status" value="1"/>
</dbReference>
<sequence>MKIKKVVTLIVVFSSLVNFCNSQSREIFYYPKQTKSNKSTSPPFTIKLNDSIFIDVAPVDNFMYLEFLTNLKFFWTERIHDSIKKIPDYGLTKDIAYKLFENIPNNNLLWLNQKIPNNLMVDKTINSNVYLEHPKYSFHPLVNISKEQATLYCKWRTDAVKLFWAINTENIEERNKYPYKFVYRLPTKNELLTATQKFGYSNISIKKDEMPLFPYRTKYRSKYKKALFYKEGISEFVLDSLPFGSNWRKKNSINKLNDYTGFRCVCEVND</sequence>
<evidence type="ECO:0000313" key="3">
    <source>
        <dbReference type="Proteomes" id="UP000184396"/>
    </source>
</evidence>